<sequence>MLSSSTAGSTMPAAARFQDPRDALDLELDGLGLPTRENAKLGDCALLVLGLSHALAGHPPASLAKGALERAAREQIVLAAKVLSASGSAELPAQASLGPSAAFHDDSLASCSQLVTGLQCLSFWGGRPLRAHSILEVKAQQAVLLVAQPPLVDRGSKPRREGTLGGEVLDILEGVLASSARLNLSQTSGRGLPVIRTEEPVTQFFVDILVFNPSAANKSSNPS</sequence>
<evidence type="ECO:0000313" key="1">
    <source>
        <dbReference type="EMBL" id="CAE8613737.1"/>
    </source>
</evidence>
<name>A0A813FTK9_POLGL</name>
<organism evidence="1 2">
    <name type="scientific">Polarella glacialis</name>
    <name type="common">Dinoflagellate</name>
    <dbReference type="NCBI Taxonomy" id="89957"/>
    <lineage>
        <taxon>Eukaryota</taxon>
        <taxon>Sar</taxon>
        <taxon>Alveolata</taxon>
        <taxon>Dinophyceae</taxon>
        <taxon>Suessiales</taxon>
        <taxon>Suessiaceae</taxon>
        <taxon>Polarella</taxon>
    </lineage>
</organism>
<gene>
    <name evidence="1" type="ORF">PGLA1383_LOCUS31483</name>
</gene>
<comment type="caution">
    <text evidence="1">The sequence shown here is derived from an EMBL/GenBank/DDBJ whole genome shotgun (WGS) entry which is preliminary data.</text>
</comment>
<protein>
    <submittedName>
        <fullName evidence="1">Uncharacterized protein</fullName>
    </submittedName>
</protein>
<keyword evidence="2" id="KW-1185">Reference proteome</keyword>
<proteinExistence type="predicted"/>
<dbReference type="EMBL" id="CAJNNV010025301">
    <property type="protein sequence ID" value="CAE8613737.1"/>
    <property type="molecule type" value="Genomic_DNA"/>
</dbReference>
<dbReference type="Proteomes" id="UP000654075">
    <property type="component" value="Unassembled WGS sequence"/>
</dbReference>
<dbReference type="AlphaFoldDB" id="A0A813FTK9"/>
<reference evidence="1" key="1">
    <citation type="submission" date="2021-02" db="EMBL/GenBank/DDBJ databases">
        <authorList>
            <person name="Dougan E. K."/>
            <person name="Rhodes N."/>
            <person name="Thang M."/>
            <person name="Chan C."/>
        </authorList>
    </citation>
    <scope>NUCLEOTIDE SEQUENCE</scope>
</reference>
<accession>A0A813FTK9</accession>
<evidence type="ECO:0000313" key="2">
    <source>
        <dbReference type="Proteomes" id="UP000654075"/>
    </source>
</evidence>